<accession>A0A1I2W2M9</accession>
<reference evidence="1 2" key="1">
    <citation type="submission" date="2016-10" db="EMBL/GenBank/DDBJ databases">
        <authorList>
            <person name="de Groot N.N."/>
        </authorList>
    </citation>
    <scope>NUCLEOTIDE SEQUENCE [LARGE SCALE GENOMIC DNA]</scope>
    <source>
        <strain evidence="1 2">OK461</strain>
    </source>
</reference>
<dbReference type="AlphaFoldDB" id="A0A1I2W2M9"/>
<protein>
    <submittedName>
        <fullName evidence="1">Uncharacterized protein</fullName>
    </submittedName>
</protein>
<name>A0A1I2W2M9_9ACTN</name>
<evidence type="ECO:0000313" key="1">
    <source>
        <dbReference type="EMBL" id="SFG94867.1"/>
    </source>
</evidence>
<dbReference type="Proteomes" id="UP000181942">
    <property type="component" value="Unassembled WGS sequence"/>
</dbReference>
<proteinExistence type="predicted"/>
<dbReference type="EMBL" id="FONR01000034">
    <property type="protein sequence ID" value="SFG94867.1"/>
    <property type="molecule type" value="Genomic_DNA"/>
</dbReference>
<evidence type="ECO:0000313" key="2">
    <source>
        <dbReference type="Proteomes" id="UP000181942"/>
    </source>
</evidence>
<sequence length="55" mass="6376">MAWNVGEVAGALAAHWVTEDVEPHEVQAEDKRFGEFARLLDRDGVQRHWPDVRDY</sequence>
<organism evidence="1 2">
    <name type="scientific">Streptomyces mirabilis</name>
    <dbReference type="NCBI Taxonomy" id="68239"/>
    <lineage>
        <taxon>Bacteria</taxon>
        <taxon>Bacillati</taxon>
        <taxon>Actinomycetota</taxon>
        <taxon>Actinomycetes</taxon>
        <taxon>Kitasatosporales</taxon>
        <taxon>Streptomycetaceae</taxon>
        <taxon>Streptomyces</taxon>
    </lineage>
</organism>
<gene>
    <name evidence="1" type="ORF">SAMN02787118_13464</name>
</gene>